<name>A0ABT3TRJ3_9ACTN</name>
<keyword evidence="3" id="KW-1185">Reference proteome</keyword>
<dbReference type="Proteomes" id="UP001163064">
    <property type="component" value="Unassembled WGS sequence"/>
</dbReference>
<sequence length="243" mass="25855">MAQAAPAEPAAPATSPGPAAPATSPLSWDTFAERAMAEGVDEAVSPQAELVGVLQRRHDDLGAARGEAAQAAAGAREALFEVASLVGRFEQLIGECQEVMADSGQARLHRRLRILKDQMLQVLKDDGVEIRDPVGLPADEVADWTDPIGWRYGAQFATESVARTDEPAVFHHGAVVRLARVFMGSPEPQSEPQSGPQSEPRPGPQSEPQPEPQSEPHHEPRPEPQSGPQTPPSQAPGETDNDA</sequence>
<comment type="caution">
    <text evidence="2">The sequence shown here is derived from an EMBL/GenBank/DDBJ whole genome shotgun (WGS) entry which is preliminary data.</text>
</comment>
<feature type="region of interest" description="Disordered" evidence="1">
    <location>
        <begin position="185"/>
        <end position="243"/>
    </location>
</feature>
<dbReference type="EMBL" id="JAPHNL010000058">
    <property type="protein sequence ID" value="MCX3059663.1"/>
    <property type="molecule type" value="Genomic_DNA"/>
</dbReference>
<feature type="compositionally biased region" description="Low complexity" evidence="1">
    <location>
        <begin position="185"/>
        <end position="198"/>
    </location>
</feature>
<evidence type="ECO:0000256" key="1">
    <source>
        <dbReference type="SAM" id="MobiDB-lite"/>
    </source>
</evidence>
<gene>
    <name evidence="2" type="ORF">OFY01_07750</name>
</gene>
<feature type="compositionally biased region" description="Pro residues" evidence="1">
    <location>
        <begin position="223"/>
        <end position="234"/>
    </location>
</feature>
<accession>A0ABT3TRJ3</accession>
<protein>
    <submittedName>
        <fullName evidence="2">Procyclic acidic repetitive family protein</fullName>
    </submittedName>
</protein>
<reference evidence="2" key="1">
    <citation type="submission" date="2022-10" db="EMBL/GenBank/DDBJ databases">
        <title>Streptomyces beihaiensis sp. nov., a chitin degrading actinobacterium, isolated from shrimp pond soil.</title>
        <authorList>
            <person name="Xie J."/>
            <person name="Shen N."/>
        </authorList>
    </citation>
    <scope>NUCLEOTIDE SEQUENCE</scope>
    <source>
        <strain evidence="2">GXMU-J5</strain>
    </source>
</reference>
<organism evidence="2 3">
    <name type="scientific">Streptomyces beihaiensis</name>
    <dbReference type="NCBI Taxonomy" id="2984495"/>
    <lineage>
        <taxon>Bacteria</taxon>
        <taxon>Bacillati</taxon>
        <taxon>Actinomycetota</taxon>
        <taxon>Actinomycetes</taxon>
        <taxon>Kitasatosporales</taxon>
        <taxon>Streptomycetaceae</taxon>
        <taxon>Streptomyces</taxon>
    </lineage>
</organism>
<evidence type="ECO:0000313" key="3">
    <source>
        <dbReference type="Proteomes" id="UP001163064"/>
    </source>
</evidence>
<proteinExistence type="predicted"/>
<evidence type="ECO:0000313" key="2">
    <source>
        <dbReference type="EMBL" id="MCX3059663.1"/>
    </source>
</evidence>
<feature type="compositionally biased region" description="Pro residues" evidence="1">
    <location>
        <begin position="199"/>
        <end position="213"/>
    </location>
</feature>
<dbReference type="RefSeq" id="WP_266597645.1">
    <property type="nucleotide sequence ID" value="NZ_JAPHNL010000058.1"/>
</dbReference>
<feature type="region of interest" description="Disordered" evidence="1">
    <location>
        <begin position="1"/>
        <end position="25"/>
    </location>
</feature>